<keyword evidence="3" id="KW-1185">Reference proteome</keyword>
<dbReference type="Pfam" id="PF02811">
    <property type="entry name" value="PHP"/>
    <property type="match status" value="1"/>
</dbReference>
<name>A0A916K3D4_9BACL</name>
<feature type="domain" description="Polymerase/histidinol phosphatase N-terminal" evidence="1">
    <location>
        <begin position="11"/>
        <end position="76"/>
    </location>
</feature>
<gene>
    <name evidence="2" type="ORF">PAESOLCIP111_02205</name>
</gene>
<reference evidence="2" key="1">
    <citation type="submission" date="2021-06" db="EMBL/GenBank/DDBJ databases">
        <authorList>
            <person name="Criscuolo A."/>
        </authorList>
    </citation>
    <scope>NUCLEOTIDE SEQUENCE</scope>
    <source>
        <strain evidence="2">CIP111600</strain>
    </source>
</reference>
<proteinExistence type="predicted"/>
<dbReference type="PANTHER" id="PTHR42924:SF3">
    <property type="entry name" value="POLYMERASE_HISTIDINOL PHOSPHATASE N-TERMINAL DOMAIN-CONTAINING PROTEIN"/>
    <property type="match status" value="1"/>
</dbReference>
<dbReference type="RefSeq" id="WP_246627391.1">
    <property type="nucleotide sequence ID" value="NZ_CAJVAS010000007.1"/>
</dbReference>
<protein>
    <recommendedName>
        <fullName evidence="1">Polymerase/histidinol phosphatase N-terminal domain-containing protein</fullName>
    </recommendedName>
</protein>
<dbReference type="EMBL" id="CAJVAS010000007">
    <property type="protein sequence ID" value="CAG7619342.1"/>
    <property type="molecule type" value="Genomic_DNA"/>
</dbReference>
<dbReference type="InterPro" id="IPR003141">
    <property type="entry name" value="Pol/His_phosphatase_N"/>
</dbReference>
<dbReference type="PANTHER" id="PTHR42924">
    <property type="entry name" value="EXONUCLEASE"/>
    <property type="match status" value="1"/>
</dbReference>
<dbReference type="NCBIfam" id="NF038032">
    <property type="entry name" value="CehA_McbA_metalo"/>
    <property type="match status" value="1"/>
</dbReference>
<dbReference type="GO" id="GO:0035312">
    <property type="term" value="F:5'-3' DNA exonuclease activity"/>
    <property type="evidence" value="ECO:0007669"/>
    <property type="project" value="TreeGrafter"/>
</dbReference>
<evidence type="ECO:0000313" key="2">
    <source>
        <dbReference type="EMBL" id="CAG7619342.1"/>
    </source>
</evidence>
<evidence type="ECO:0000313" key="3">
    <source>
        <dbReference type="Proteomes" id="UP000693672"/>
    </source>
</evidence>
<dbReference type="AlphaFoldDB" id="A0A916K3D4"/>
<dbReference type="GO" id="GO:0004534">
    <property type="term" value="F:5'-3' RNA exonuclease activity"/>
    <property type="evidence" value="ECO:0007669"/>
    <property type="project" value="TreeGrafter"/>
</dbReference>
<organism evidence="2 3">
    <name type="scientific">Paenibacillus solanacearum</name>
    <dbReference type="NCBI Taxonomy" id="2048548"/>
    <lineage>
        <taxon>Bacteria</taxon>
        <taxon>Bacillati</taxon>
        <taxon>Bacillota</taxon>
        <taxon>Bacilli</taxon>
        <taxon>Bacillales</taxon>
        <taxon>Paenibacillaceae</taxon>
        <taxon>Paenibacillus</taxon>
    </lineage>
</organism>
<accession>A0A916K3D4</accession>
<evidence type="ECO:0000259" key="1">
    <source>
        <dbReference type="SMART" id="SM00481"/>
    </source>
</evidence>
<comment type="caution">
    <text evidence="2">The sequence shown here is derived from an EMBL/GenBank/DDBJ whole genome shotgun (WGS) entry which is preliminary data.</text>
</comment>
<dbReference type="InterPro" id="IPR004013">
    <property type="entry name" value="PHP_dom"/>
</dbReference>
<dbReference type="Proteomes" id="UP000693672">
    <property type="component" value="Unassembled WGS sequence"/>
</dbReference>
<dbReference type="InterPro" id="IPR052018">
    <property type="entry name" value="PHP_domain"/>
</dbReference>
<sequence>MNEPMLRWLPFELHTHTFHSDGKQTLLELAEGARALGFAGIALTDHNTMTGLADKETVSGQTGVGIIPGLEWTTFFGHMVTLGIREYVDWRNLSPFHLHRGIEEVHRQGGLAGIAHPFRVGSPMCTGCFWEFEVSDWREIDYIEVWSGLFPSIQRNNARAFALWTDLLNRGYRIAATSGRDWHVPGPVAEPVSATFLGIAGEADSSSTRALPGAAVDALRRGAASISMGPLPLVSVRTEDGSGAAVIGEALGRPQDGLRPVVIASLAVDFTVRDGLWELQKPAVELRLNSNRGVFAACELSRERPEAASEVDVSGVSWVRGELYGVMHGVHTMIGFTNPIYFDIY</sequence>
<dbReference type="SMART" id="SM00481">
    <property type="entry name" value="POLIIIAc"/>
    <property type="match status" value="1"/>
</dbReference>